<name>A0AAP0KRY2_9MAGN</name>
<evidence type="ECO:0000313" key="1">
    <source>
        <dbReference type="EMBL" id="KAK9157596.1"/>
    </source>
</evidence>
<dbReference type="Proteomes" id="UP001419268">
    <property type="component" value="Unassembled WGS sequence"/>
</dbReference>
<proteinExistence type="predicted"/>
<keyword evidence="2" id="KW-1185">Reference proteome</keyword>
<dbReference type="AlphaFoldDB" id="A0AAP0KRY2"/>
<reference evidence="1 2" key="1">
    <citation type="submission" date="2024-01" db="EMBL/GenBank/DDBJ databases">
        <title>Genome assemblies of Stephania.</title>
        <authorList>
            <person name="Yang L."/>
        </authorList>
    </citation>
    <scope>NUCLEOTIDE SEQUENCE [LARGE SCALE GENOMIC DNA]</scope>
    <source>
        <strain evidence="1">JXDWG</strain>
        <tissue evidence="1">Leaf</tissue>
    </source>
</reference>
<dbReference type="EMBL" id="JBBNAG010000002">
    <property type="protein sequence ID" value="KAK9157596.1"/>
    <property type="molecule type" value="Genomic_DNA"/>
</dbReference>
<comment type="caution">
    <text evidence="1">The sequence shown here is derived from an EMBL/GenBank/DDBJ whole genome shotgun (WGS) entry which is preliminary data.</text>
</comment>
<sequence length="57" mass="6534">MDFDSILKKQQTLDTMRGRRSKICKLALQALIVVNPKSNFDLVVSMSALPFLLMFFL</sequence>
<accession>A0AAP0KRY2</accession>
<evidence type="ECO:0000313" key="2">
    <source>
        <dbReference type="Proteomes" id="UP001419268"/>
    </source>
</evidence>
<organism evidence="1 2">
    <name type="scientific">Stephania cephalantha</name>
    <dbReference type="NCBI Taxonomy" id="152367"/>
    <lineage>
        <taxon>Eukaryota</taxon>
        <taxon>Viridiplantae</taxon>
        <taxon>Streptophyta</taxon>
        <taxon>Embryophyta</taxon>
        <taxon>Tracheophyta</taxon>
        <taxon>Spermatophyta</taxon>
        <taxon>Magnoliopsida</taxon>
        <taxon>Ranunculales</taxon>
        <taxon>Menispermaceae</taxon>
        <taxon>Menispermoideae</taxon>
        <taxon>Cissampelideae</taxon>
        <taxon>Stephania</taxon>
    </lineage>
</organism>
<protein>
    <submittedName>
        <fullName evidence="1">Uncharacterized protein</fullName>
    </submittedName>
</protein>
<gene>
    <name evidence="1" type="ORF">Scep_004170</name>
</gene>